<evidence type="ECO:0000259" key="3">
    <source>
        <dbReference type="PROSITE" id="PS50175"/>
    </source>
</evidence>
<organism evidence="4 5">
    <name type="scientific">Hymenobacter psychrophilus</name>
    <dbReference type="NCBI Taxonomy" id="651662"/>
    <lineage>
        <taxon>Bacteria</taxon>
        <taxon>Pseudomonadati</taxon>
        <taxon>Bacteroidota</taxon>
        <taxon>Cytophagia</taxon>
        <taxon>Cytophagales</taxon>
        <taxon>Hymenobacteraceae</taxon>
        <taxon>Hymenobacter</taxon>
    </lineage>
</organism>
<keyword evidence="5" id="KW-1185">Reference proteome</keyword>
<dbReference type="InterPro" id="IPR001478">
    <property type="entry name" value="PDZ"/>
</dbReference>
<feature type="domain" description="PDZ" evidence="2">
    <location>
        <begin position="329"/>
        <end position="418"/>
    </location>
</feature>
<dbReference type="InterPro" id="IPR041489">
    <property type="entry name" value="PDZ_6"/>
</dbReference>
<dbReference type="InterPro" id="IPR001995">
    <property type="entry name" value="Peptidase_A2_cat"/>
</dbReference>
<keyword evidence="4" id="KW-0645">Protease</keyword>
<evidence type="ECO:0000256" key="1">
    <source>
        <dbReference type="ARBA" id="ARBA00022801"/>
    </source>
</evidence>
<dbReference type="GO" id="GO:0004190">
    <property type="term" value="F:aspartic-type endopeptidase activity"/>
    <property type="evidence" value="ECO:0007669"/>
    <property type="project" value="InterPro"/>
</dbReference>
<proteinExistence type="predicted"/>
<sequence>MPLRIGVLLRVCCRCRPWRLTYWLLLLLGLAGPVIPGQGQISEPVFRLLRPHARQAKVPFALQRNLIVVTVLLNGQGPYNFLLDTGLTISLITDPEVGRELKLITAGRMMVSGAGEEKAVEAYQVPAVAVELDGHVGAARAPFLMLSDDVLNISGYVGVPVHGLLGSDVFRNLVVRIDAEQQQLVFSNPDRYHAPRGRRWTSLPLELDGYKAYLTLPVQLTDSLQLPLRLVLDTGAGHALSIETTSDPRLHLPPARLRTQLGLGLNGTINGFLGRVQALQLGRYRVGTLLTSFPDSADVAGRAETFRNGNLGFELLKRFTTIIDYPHNRLLLRPNSQFRDPFEHDMVGFDLLAFGPNYRRYRLLRIDPGGPADQAGLQAGDEITSINLIPAEFFSLTDISRMLHSADGRQLLFVVRRPGTDDLQTARVRLTRQI</sequence>
<dbReference type="PROSITE" id="PS50175">
    <property type="entry name" value="ASP_PROT_RETROV"/>
    <property type="match status" value="1"/>
</dbReference>
<dbReference type="Proteomes" id="UP000199249">
    <property type="component" value="Unassembled WGS sequence"/>
</dbReference>
<gene>
    <name evidence="4" type="ORF">SAMN04488069_101252</name>
</gene>
<dbReference type="InterPro" id="IPR036034">
    <property type="entry name" value="PDZ_sf"/>
</dbReference>
<dbReference type="InterPro" id="IPR021109">
    <property type="entry name" value="Peptidase_aspartic_dom_sf"/>
</dbReference>
<dbReference type="Gene3D" id="2.40.70.10">
    <property type="entry name" value="Acid Proteases"/>
    <property type="match status" value="2"/>
</dbReference>
<protein>
    <submittedName>
        <fullName evidence="4">Aspartyl protease</fullName>
    </submittedName>
</protein>
<dbReference type="EMBL" id="FNOV01000001">
    <property type="protein sequence ID" value="SDX39947.1"/>
    <property type="molecule type" value="Genomic_DNA"/>
</dbReference>
<dbReference type="AlphaFoldDB" id="A0A1H3BDD8"/>
<dbReference type="SUPFAM" id="SSF50156">
    <property type="entry name" value="PDZ domain-like"/>
    <property type="match status" value="1"/>
</dbReference>
<dbReference type="OrthoDB" id="3521766at2"/>
<dbReference type="Gene3D" id="2.30.42.10">
    <property type="match status" value="1"/>
</dbReference>
<evidence type="ECO:0000259" key="2">
    <source>
        <dbReference type="PROSITE" id="PS50106"/>
    </source>
</evidence>
<accession>A0A1H3BDD8</accession>
<evidence type="ECO:0000313" key="5">
    <source>
        <dbReference type="Proteomes" id="UP000199249"/>
    </source>
</evidence>
<reference evidence="5" key="1">
    <citation type="submission" date="2016-10" db="EMBL/GenBank/DDBJ databases">
        <authorList>
            <person name="Varghese N."/>
            <person name="Submissions S."/>
        </authorList>
    </citation>
    <scope>NUCLEOTIDE SEQUENCE [LARGE SCALE GENOMIC DNA]</scope>
    <source>
        <strain evidence="5">CGMCC 1.8975</strain>
    </source>
</reference>
<dbReference type="PROSITE" id="PS50106">
    <property type="entry name" value="PDZ"/>
    <property type="match status" value="1"/>
</dbReference>
<dbReference type="Pfam" id="PF17820">
    <property type="entry name" value="PDZ_6"/>
    <property type="match status" value="1"/>
</dbReference>
<name>A0A1H3BDD8_9BACT</name>
<dbReference type="GO" id="GO:0006508">
    <property type="term" value="P:proteolysis"/>
    <property type="evidence" value="ECO:0007669"/>
    <property type="project" value="UniProtKB-KW"/>
</dbReference>
<dbReference type="Pfam" id="PF13650">
    <property type="entry name" value="Asp_protease_2"/>
    <property type="match status" value="1"/>
</dbReference>
<keyword evidence="1" id="KW-0378">Hydrolase</keyword>
<dbReference type="SUPFAM" id="SSF50630">
    <property type="entry name" value="Acid proteases"/>
    <property type="match status" value="1"/>
</dbReference>
<dbReference type="RefSeq" id="WP_092737054.1">
    <property type="nucleotide sequence ID" value="NZ_FNOV01000001.1"/>
</dbReference>
<dbReference type="SMART" id="SM00228">
    <property type="entry name" value="PDZ"/>
    <property type="match status" value="1"/>
</dbReference>
<dbReference type="STRING" id="651662.SAMN04488069_101252"/>
<evidence type="ECO:0000313" key="4">
    <source>
        <dbReference type="EMBL" id="SDX39947.1"/>
    </source>
</evidence>
<feature type="domain" description="Peptidase A2" evidence="3">
    <location>
        <begin position="79"/>
        <end position="169"/>
    </location>
</feature>